<dbReference type="EMBL" id="GGEC01057902">
    <property type="protein sequence ID" value="MBX38386.1"/>
    <property type="molecule type" value="Transcribed_RNA"/>
</dbReference>
<reference evidence="2" key="1">
    <citation type="submission" date="2018-02" db="EMBL/GenBank/DDBJ databases">
        <title>Rhizophora mucronata_Transcriptome.</title>
        <authorList>
            <person name="Meera S.P."/>
            <person name="Sreeshan A."/>
            <person name="Augustine A."/>
        </authorList>
    </citation>
    <scope>NUCLEOTIDE SEQUENCE</scope>
    <source>
        <tissue evidence="2">Leaf</tissue>
    </source>
</reference>
<keyword evidence="1" id="KW-0812">Transmembrane</keyword>
<proteinExistence type="predicted"/>
<protein>
    <submittedName>
        <fullName evidence="2">Uncharacterized protein</fullName>
    </submittedName>
</protein>
<feature type="transmembrane region" description="Helical" evidence="1">
    <location>
        <begin position="15"/>
        <end position="36"/>
    </location>
</feature>
<accession>A0A2P2N7L2</accession>
<evidence type="ECO:0000313" key="2">
    <source>
        <dbReference type="EMBL" id="MBX38386.1"/>
    </source>
</evidence>
<evidence type="ECO:0000256" key="1">
    <source>
        <dbReference type="SAM" id="Phobius"/>
    </source>
</evidence>
<organism evidence="2">
    <name type="scientific">Rhizophora mucronata</name>
    <name type="common">Asiatic mangrove</name>
    <dbReference type="NCBI Taxonomy" id="61149"/>
    <lineage>
        <taxon>Eukaryota</taxon>
        <taxon>Viridiplantae</taxon>
        <taxon>Streptophyta</taxon>
        <taxon>Embryophyta</taxon>
        <taxon>Tracheophyta</taxon>
        <taxon>Spermatophyta</taxon>
        <taxon>Magnoliopsida</taxon>
        <taxon>eudicotyledons</taxon>
        <taxon>Gunneridae</taxon>
        <taxon>Pentapetalae</taxon>
        <taxon>rosids</taxon>
        <taxon>fabids</taxon>
        <taxon>Malpighiales</taxon>
        <taxon>Rhizophoraceae</taxon>
        <taxon>Rhizophora</taxon>
    </lineage>
</organism>
<sequence>MLCLCLSKVVEKSSLLLFINGYVACILLETDLWLAWQSHNFISF</sequence>
<keyword evidence="1" id="KW-1133">Transmembrane helix</keyword>
<dbReference type="AlphaFoldDB" id="A0A2P2N7L2"/>
<keyword evidence="1" id="KW-0472">Membrane</keyword>
<name>A0A2P2N7L2_RHIMU</name>